<evidence type="ECO:0000256" key="2">
    <source>
        <dbReference type="SAM" id="SignalP"/>
    </source>
</evidence>
<accession>A0A6A6VYU5</accession>
<name>A0A6A6VYU5_9PEZI</name>
<protein>
    <submittedName>
        <fullName evidence="3">Uncharacterized protein</fullName>
    </submittedName>
</protein>
<feature type="compositionally biased region" description="Acidic residues" evidence="1">
    <location>
        <begin position="276"/>
        <end position="296"/>
    </location>
</feature>
<sequence length="351" mass="40209">MISLKFTFLACLLITRSLARYPLPGPTFVEHPTPTPVIQWSTDRNCDQLPAIIDAIQEAILMAKRASFRLKSWVDDPKSDDEDIARAFKLIFQTDPTDPRGKVNLKRYDRVFSVLNAIGTAAANIHAESNTHFYCDNDDRWEKSPDRRFLDNAPPRHYIPNSYISAESKEWRDKLPENKIKIKGDVVHKFITIGRPACRKDEDRGYAVNEDPYTWAKTYNINNYLLERGHPWASTITLCTPVPNATITTITKDPEQNWAKYSLSYMAFEDGPWSDSDSDSDSESGFDLGPDSDPEPNVEQIFGKQQLATYPSMMVLTQLTQVQYFKTYYEIEPLDPTSSWLITRNGLRTSF</sequence>
<gene>
    <name evidence="3" type="ORF">EJ05DRAFT_512428</name>
</gene>
<keyword evidence="2" id="KW-0732">Signal</keyword>
<dbReference type="AlphaFoldDB" id="A0A6A6VYU5"/>
<evidence type="ECO:0000313" key="3">
    <source>
        <dbReference type="EMBL" id="KAF2755838.1"/>
    </source>
</evidence>
<feature type="chain" id="PRO_5025365423" evidence="2">
    <location>
        <begin position="20"/>
        <end position="351"/>
    </location>
</feature>
<reference evidence="3" key="1">
    <citation type="journal article" date="2020" name="Stud. Mycol.">
        <title>101 Dothideomycetes genomes: a test case for predicting lifestyles and emergence of pathogens.</title>
        <authorList>
            <person name="Haridas S."/>
            <person name="Albert R."/>
            <person name="Binder M."/>
            <person name="Bloem J."/>
            <person name="Labutti K."/>
            <person name="Salamov A."/>
            <person name="Andreopoulos B."/>
            <person name="Baker S."/>
            <person name="Barry K."/>
            <person name="Bills G."/>
            <person name="Bluhm B."/>
            <person name="Cannon C."/>
            <person name="Castanera R."/>
            <person name="Culley D."/>
            <person name="Daum C."/>
            <person name="Ezra D."/>
            <person name="Gonzalez J."/>
            <person name="Henrissat B."/>
            <person name="Kuo A."/>
            <person name="Liang C."/>
            <person name="Lipzen A."/>
            <person name="Lutzoni F."/>
            <person name="Magnuson J."/>
            <person name="Mondo S."/>
            <person name="Nolan M."/>
            <person name="Ohm R."/>
            <person name="Pangilinan J."/>
            <person name="Park H.-J."/>
            <person name="Ramirez L."/>
            <person name="Alfaro M."/>
            <person name="Sun H."/>
            <person name="Tritt A."/>
            <person name="Yoshinaga Y."/>
            <person name="Zwiers L.-H."/>
            <person name="Turgeon B."/>
            <person name="Goodwin S."/>
            <person name="Spatafora J."/>
            <person name="Crous P."/>
            <person name="Grigoriev I."/>
        </authorList>
    </citation>
    <scope>NUCLEOTIDE SEQUENCE</scope>
    <source>
        <strain evidence="3">CBS 121739</strain>
    </source>
</reference>
<dbReference type="GeneID" id="54489392"/>
<evidence type="ECO:0000256" key="1">
    <source>
        <dbReference type="SAM" id="MobiDB-lite"/>
    </source>
</evidence>
<feature type="region of interest" description="Disordered" evidence="1">
    <location>
        <begin position="272"/>
        <end position="297"/>
    </location>
</feature>
<feature type="signal peptide" evidence="2">
    <location>
        <begin position="1"/>
        <end position="19"/>
    </location>
</feature>
<dbReference type="EMBL" id="ML996576">
    <property type="protein sequence ID" value="KAF2755838.1"/>
    <property type="molecule type" value="Genomic_DNA"/>
</dbReference>
<dbReference type="RefSeq" id="XP_033598289.1">
    <property type="nucleotide sequence ID" value="XM_033748338.1"/>
</dbReference>
<proteinExistence type="predicted"/>
<evidence type="ECO:0000313" key="4">
    <source>
        <dbReference type="Proteomes" id="UP000799437"/>
    </source>
</evidence>
<keyword evidence="4" id="KW-1185">Reference proteome</keyword>
<organism evidence="3 4">
    <name type="scientific">Pseudovirgaria hyperparasitica</name>
    <dbReference type="NCBI Taxonomy" id="470096"/>
    <lineage>
        <taxon>Eukaryota</taxon>
        <taxon>Fungi</taxon>
        <taxon>Dikarya</taxon>
        <taxon>Ascomycota</taxon>
        <taxon>Pezizomycotina</taxon>
        <taxon>Dothideomycetes</taxon>
        <taxon>Dothideomycetes incertae sedis</taxon>
        <taxon>Acrospermales</taxon>
        <taxon>Acrospermaceae</taxon>
        <taxon>Pseudovirgaria</taxon>
    </lineage>
</organism>
<dbReference type="Proteomes" id="UP000799437">
    <property type="component" value="Unassembled WGS sequence"/>
</dbReference>